<keyword evidence="4 6" id="KW-0863">Zinc-finger</keyword>
<dbReference type="InterPro" id="IPR017455">
    <property type="entry name" value="Znf_FYVE-rel"/>
</dbReference>
<dbReference type="SUPFAM" id="SSF57903">
    <property type="entry name" value="FYVE/PHD zinc finger"/>
    <property type="match status" value="1"/>
</dbReference>
<dbReference type="SUPFAM" id="SSF81837">
    <property type="entry name" value="BEACH domain"/>
    <property type="match status" value="1"/>
</dbReference>
<feature type="region of interest" description="Disordered" evidence="8">
    <location>
        <begin position="2649"/>
        <end position="2678"/>
    </location>
</feature>
<evidence type="ECO:0000259" key="9">
    <source>
        <dbReference type="PROSITE" id="PS50178"/>
    </source>
</evidence>
<dbReference type="CDD" id="cd06071">
    <property type="entry name" value="Beach"/>
    <property type="match status" value="1"/>
</dbReference>
<keyword evidence="3" id="KW-0677">Repeat</keyword>
<feature type="repeat" description="WD" evidence="7">
    <location>
        <begin position="3405"/>
        <end position="3429"/>
    </location>
</feature>
<feature type="compositionally biased region" description="Low complexity" evidence="8">
    <location>
        <begin position="240"/>
        <end position="249"/>
    </location>
</feature>
<feature type="domain" description="FYVE-type" evidence="9">
    <location>
        <begin position="3553"/>
        <end position="3604"/>
    </location>
</feature>
<dbReference type="Gene3D" id="2.130.10.10">
    <property type="entry name" value="YVTN repeat-like/Quinoprotein amine dehydrogenase"/>
    <property type="match status" value="1"/>
</dbReference>
<dbReference type="PROSITE" id="PS50082">
    <property type="entry name" value="WD_REPEATS_2"/>
    <property type="match status" value="2"/>
</dbReference>
<feature type="region of interest" description="Disordered" evidence="8">
    <location>
        <begin position="729"/>
        <end position="760"/>
    </location>
</feature>
<feature type="region of interest" description="Disordered" evidence="8">
    <location>
        <begin position="2002"/>
        <end position="2065"/>
    </location>
</feature>
<feature type="region of interest" description="Disordered" evidence="8">
    <location>
        <begin position="3263"/>
        <end position="3284"/>
    </location>
</feature>
<evidence type="ECO:0000259" key="10">
    <source>
        <dbReference type="PROSITE" id="PS50197"/>
    </source>
</evidence>
<dbReference type="PROSITE" id="PS50294">
    <property type="entry name" value="WD_REPEATS_REGION"/>
    <property type="match status" value="1"/>
</dbReference>
<dbReference type="OrthoDB" id="10018316at2759"/>
<dbReference type="PROSITE" id="PS50178">
    <property type="entry name" value="ZF_FYVE"/>
    <property type="match status" value="1"/>
</dbReference>
<feature type="compositionally biased region" description="Polar residues" evidence="8">
    <location>
        <begin position="2510"/>
        <end position="2519"/>
    </location>
</feature>
<evidence type="ECO:0000256" key="3">
    <source>
        <dbReference type="ARBA" id="ARBA00022737"/>
    </source>
</evidence>
<feature type="compositionally biased region" description="Low complexity" evidence="8">
    <location>
        <begin position="3091"/>
        <end position="3106"/>
    </location>
</feature>
<dbReference type="InterPro" id="IPR000409">
    <property type="entry name" value="BEACH_dom"/>
</dbReference>
<name>A0A8E0VM82_9TREM</name>
<feature type="compositionally biased region" description="Acidic residues" evidence="8">
    <location>
        <begin position="2002"/>
        <end position="2012"/>
    </location>
</feature>
<evidence type="ECO:0000256" key="1">
    <source>
        <dbReference type="ARBA" id="ARBA00022574"/>
    </source>
</evidence>
<feature type="region of interest" description="Disordered" evidence="8">
    <location>
        <begin position="3436"/>
        <end position="3457"/>
    </location>
</feature>
<keyword evidence="1 7" id="KW-0853">WD repeat</keyword>
<dbReference type="InterPro" id="IPR019775">
    <property type="entry name" value="WD40_repeat_CS"/>
</dbReference>
<dbReference type="FunFam" id="1.10.1540.10:FF:000002">
    <property type="entry name" value="WD repeat and FYVE domain containing 3"/>
    <property type="match status" value="1"/>
</dbReference>
<feature type="compositionally biased region" description="Polar residues" evidence="8">
    <location>
        <begin position="2158"/>
        <end position="2172"/>
    </location>
</feature>
<feature type="repeat" description="WD" evidence="7">
    <location>
        <begin position="3298"/>
        <end position="3331"/>
    </location>
</feature>
<keyword evidence="12" id="KW-1185">Reference proteome</keyword>
<feature type="region of interest" description="Disordered" evidence="8">
    <location>
        <begin position="811"/>
        <end position="847"/>
    </location>
</feature>
<evidence type="ECO:0000256" key="7">
    <source>
        <dbReference type="PROSITE-ProRule" id="PRU00221"/>
    </source>
</evidence>
<dbReference type="SMART" id="SM00064">
    <property type="entry name" value="FYVE"/>
    <property type="match status" value="1"/>
</dbReference>
<dbReference type="SUPFAM" id="SSF50978">
    <property type="entry name" value="WD40 repeat-like"/>
    <property type="match status" value="1"/>
</dbReference>
<feature type="region of interest" description="Disordered" evidence="8">
    <location>
        <begin position="1562"/>
        <end position="1587"/>
    </location>
</feature>
<evidence type="ECO:0000256" key="4">
    <source>
        <dbReference type="ARBA" id="ARBA00022771"/>
    </source>
</evidence>
<evidence type="ECO:0000313" key="12">
    <source>
        <dbReference type="Proteomes" id="UP000728185"/>
    </source>
</evidence>
<feature type="compositionally biased region" description="Polar residues" evidence="8">
    <location>
        <begin position="2407"/>
        <end position="2417"/>
    </location>
</feature>
<dbReference type="Pfam" id="PF01363">
    <property type="entry name" value="FYVE"/>
    <property type="match status" value="1"/>
</dbReference>
<dbReference type="InterPro" id="IPR000306">
    <property type="entry name" value="Znf_FYVE"/>
</dbReference>
<feature type="compositionally biased region" description="Polar residues" evidence="8">
    <location>
        <begin position="742"/>
        <end position="760"/>
    </location>
</feature>
<keyword evidence="5" id="KW-0862">Zinc</keyword>
<dbReference type="SMART" id="SM01026">
    <property type="entry name" value="Beach"/>
    <property type="match status" value="1"/>
</dbReference>
<keyword evidence="2" id="KW-0479">Metal-binding</keyword>
<feature type="region of interest" description="Disordered" evidence="8">
    <location>
        <begin position="3084"/>
        <end position="3106"/>
    </location>
</feature>
<dbReference type="Proteomes" id="UP000728185">
    <property type="component" value="Unassembled WGS sequence"/>
</dbReference>
<accession>A0A8E0VM82</accession>
<feature type="compositionally biased region" description="Low complexity" evidence="8">
    <location>
        <begin position="2212"/>
        <end position="2257"/>
    </location>
</feature>
<organism evidence="11 12">
    <name type="scientific">Fasciolopsis buskii</name>
    <dbReference type="NCBI Taxonomy" id="27845"/>
    <lineage>
        <taxon>Eukaryota</taxon>
        <taxon>Metazoa</taxon>
        <taxon>Spiralia</taxon>
        <taxon>Lophotrochozoa</taxon>
        <taxon>Platyhelminthes</taxon>
        <taxon>Trematoda</taxon>
        <taxon>Digenea</taxon>
        <taxon>Plagiorchiida</taxon>
        <taxon>Echinostomata</taxon>
        <taxon>Echinostomatoidea</taxon>
        <taxon>Fasciolidae</taxon>
        <taxon>Fasciolopsis</taxon>
    </lineage>
</organism>
<feature type="compositionally biased region" description="Low complexity" evidence="8">
    <location>
        <begin position="3266"/>
        <end position="3284"/>
    </location>
</feature>
<feature type="region of interest" description="Disordered" evidence="8">
    <location>
        <begin position="2158"/>
        <end position="2192"/>
    </location>
</feature>
<dbReference type="InterPro" id="IPR036322">
    <property type="entry name" value="WD40_repeat_dom_sf"/>
</dbReference>
<dbReference type="EMBL" id="LUCM01002537">
    <property type="protein sequence ID" value="KAA0197203.1"/>
    <property type="molecule type" value="Genomic_DNA"/>
</dbReference>
<dbReference type="InterPro" id="IPR011011">
    <property type="entry name" value="Znf_FYVE_PHD"/>
</dbReference>
<feature type="compositionally biased region" description="Polar residues" evidence="8">
    <location>
        <begin position="2183"/>
        <end position="2192"/>
    </location>
</feature>
<dbReference type="PROSITE" id="PS50197">
    <property type="entry name" value="BEACH"/>
    <property type="match status" value="1"/>
</dbReference>
<dbReference type="SMART" id="SM00320">
    <property type="entry name" value="WD40"/>
    <property type="match status" value="5"/>
</dbReference>
<dbReference type="Pfam" id="PF02138">
    <property type="entry name" value="Beach"/>
    <property type="match status" value="1"/>
</dbReference>
<dbReference type="InterPro" id="IPR013083">
    <property type="entry name" value="Znf_RING/FYVE/PHD"/>
</dbReference>
<feature type="compositionally biased region" description="Low complexity" evidence="8">
    <location>
        <begin position="2437"/>
        <end position="2450"/>
    </location>
</feature>
<comment type="caution">
    <text evidence="11">The sequence shown here is derived from an EMBL/GenBank/DDBJ whole genome shotgun (WGS) entry which is preliminary data.</text>
</comment>
<dbReference type="InterPro" id="IPR051944">
    <property type="entry name" value="BEACH_domain_protein"/>
</dbReference>
<dbReference type="PANTHER" id="PTHR46108:SF4">
    <property type="entry name" value="BLUE CHEESE"/>
    <property type="match status" value="1"/>
</dbReference>
<dbReference type="GO" id="GO:0008270">
    <property type="term" value="F:zinc ion binding"/>
    <property type="evidence" value="ECO:0007669"/>
    <property type="project" value="UniProtKB-KW"/>
</dbReference>
<dbReference type="Pfam" id="PF00400">
    <property type="entry name" value="WD40"/>
    <property type="match status" value="1"/>
</dbReference>
<feature type="compositionally biased region" description="Polar residues" evidence="8">
    <location>
        <begin position="2652"/>
        <end position="2662"/>
    </location>
</feature>
<evidence type="ECO:0000313" key="11">
    <source>
        <dbReference type="EMBL" id="KAA0197203.1"/>
    </source>
</evidence>
<dbReference type="PANTHER" id="PTHR46108">
    <property type="entry name" value="BLUE CHEESE"/>
    <property type="match status" value="1"/>
</dbReference>
<dbReference type="Gene3D" id="3.30.40.10">
    <property type="entry name" value="Zinc/RING finger domain, C3HC4 (zinc finger)"/>
    <property type="match status" value="1"/>
</dbReference>
<feature type="region of interest" description="Disordered" evidence="8">
    <location>
        <begin position="2212"/>
        <end position="2266"/>
    </location>
</feature>
<gene>
    <name evidence="11" type="ORF">FBUS_04763</name>
</gene>
<feature type="domain" description="BEACH" evidence="10">
    <location>
        <begin position="2723"/>
        <end position="3016"/>
    </location>
</feature>
<evidence type="ECO:0000256" key="6">
    <source>
        <dbReference type="PROSITE-ProRule" id="PRU00091"/>
    </source>
</evidence>
<feature type="region of interest" description="Disordered" evidence="8">
    <location>
        <begin position="2407"/>
        <end position="2461"/>
    </location>
</feature>
<sequence length="3628" mass="396070">MAAFLWNVENFVLVKNRKIKYRRFPSLTPCVTVALRHLIRLVREHRIFKEVFHDVGLLELGVELLHRFADTLSESDNAQRLKQEGRSSAVHVKAVGQVILDFLRFSVTGSVANADLCVRLGAAECLINRVLSARVANTMRNELRRSGLLILEELILTNGGEDLMPSLLSKMHTTSVAIKIEILRSFCRVLRESHRCRIIFRKVNGFVYVMQELIYLEGCLSASRMAAYVNPKQDGINGSDPQQQQQHSDQSPHRESAPVTRTQFLACLTYKQAFQLIRTIFTTLGIAMKFEPANAHYFSTEIQYSNLTDAVIGLGSFEVDEATESDLGNATPQDSANGYSAASPSAVSPFCTLFRNVRLAESLLFHSAENGKSVVAMPDRVQYRTTGSPTKDRPSDSYFLYRRTVECCVLARYLYDMAIDGFDRHSLYTSSADRSSSGSPPELLPYFLNTQNQPLETDVSVFPAMSYPPIVHPGAIISMLHLIAMLDKVCSQRNGFHSDTNFAFRGDESSIQSIAEQQTQLQYCLLDVIIQLFGSERNQQLMCGVAMPRELLTLFPQALANETALLHSRVQSLFELLVTQALTANDLSQIKCLITTSTPSTAQIARPLLCGQLGALHTVPTSEDSEGRSAQDTHSSTDYTMSFAVVPPFVELDMTPEGFGCLFLPSIAPQGPSSVSNISGATATSDLTSSAGGVGTGERIFPPPHGLTFSTWLCVLRFDRFRPHSAVLPLDSAPIDRPRRGSSPTAPHSQSASTHDSITSGAQPQAVHLLTIVRGIQSVNDQLICLRIFIHPRTRMLVVSTQERLAQPDLGTDLDLISGPASPEDANASRDTGSEMPMTFGSNSSVGESGPSGSFAVFPCGLQPTCESQEWPVGVWRHLAVVFSRAGMIKSSSCSVYLDGRLVGVQRLNYIGTSVASSGFLGRQTMPSSVCAFVGTPASMRRPSTLVWRQGPMHLIEEPLSSSRIAYIARLGPNYTGSFQSPPPVTREWLGSRTGPPEPYHPLFAEEKLVFGIYASTLSTFTLSLIRKVYNQADAKAIARQFYISPKENATPIRLLHNSAAHLQGSARPLGAVLVGYQGVRAFAPCPVVRQLHCIGGGAGGVRIGLALIAMAQDVETLYAATKAACTLIKCSPTAASEMRFTRGYQIMAMLLRKKRPLLTTRILDSILSLTLSLDSWIDTTYSLEHTTPLDHPAFEDLMCDLDLWRTDSERPCSPEMQTLRVTSASAGVKPSVNLDSLVTQIEVDYRLVANMLNHLVELLSSETRQSAGEICPHKTVNDPRGQNLEWQQQLIVLRNRCFELLLGLIVESPTINKKLCNDLVAMLGFDWILQFLRPSVHSSTVVLAFHLLLLLVLNPAYSVNGSNPTEDWTSGFQTLSLVCSKGPRPSKSVDASGSGLDSLGCGTTSATDFDGLTAFRVGCPAGRWLRGYTTMRQAKRASSRFASALREFRLATCQQPGFVMLQILLSHHADVPQLFYLLVALLLQIPIRHIPSDFKLEYDALCTLVSGTKMPIAFSQSTTDCATAAAEADQFGNPLSSSLTSSTTGVSGLVNSFLTSTGLSMGPFGRRRTRTESASESTLDSVTTTPDGSAISHSVCGKSTLCPEAATVLLCLMRSLATSEVGKSETLTKPADSSWTMEYLDVMLRFFAFLYQSKPLFRSIAMSPDFVNALMGLLQSTAINSHVCSTSGNNYDSQSVYQLAVDFLKTIVTDGFMSPPTCHQPIHLVDTLLETWSDNTGSKQHQEFQTQLLSDLMTHFMEINILDHRSVSIPCGCDPIYFPPNLVYFAARIVDKLWQGCFGSEILKVVDFLIYCIDHWHNRASVANWTNQQTTAASDLDRFNLNSLYRSLNRAVLYHLSRPILTRSDQQQMIGLFSRLDNPSVIPVKADCNLSNYPLAADLSLPDGNRSGSLIFSDANEDPEFPACLVHLLMQLVRADRYGLCSGVIPRPKSFLLQTGSSVDKPQPQPESNDSDICEAEKSLLQESHTSQSCSYYHTTFDMDDELDTDNEDDVPDRHGTSEEPSKSVSRNSSRGRRRGPPDRSPSSHSPRVRPSSHGRTPDSVDLTTLTPDHVEAIVQGSLKLWAECYRAKKSALAQLAPESPLVSGLSVPTLTDWAPVLESPCLMAWAQHVDSEAAGLGGIGSETQWGRIPGPPVPQTHTSGEIVPGTSSDVGVNPHLPSGHVPSSGTPSLHQQFSFRLGRLPSSMFRLSSVVSSSPVPDSTAPSSAGSQPRTATTAATTATSSQPPTATLPVATPPQKYRSLSPTSTHINNIGFIQRQLELEWEKIELELTRERGLWGPTDPDVLTRWKLDATEGPCRMRKRMIPNPSFYLRYPYHPWGSKRSTPVGDSVNGPQASPLPLTLKCRQPRSRFSRLHFLNYRSHSILHEDWGPLNSWLPVLQEAQQKTSPPTSILSQSEPDESGPTEYANSCDAQVDPSVPVSSEVFSPTSLGQSLDPEEMEQSLQQTASLLRRASRVQDQTVKMATDDLDELIAGSGGSLDQVEDRVDSTVPSDTGSITSRSGSEPSPGPSAITTELSSTVLEEVSGESVSESDVQNKSKTPRYASVTVNDEEQLASHEAILRLLEPGERPAFMYRCARVFGLDVHEGLLLFGRAHFYVIDGYTLINTREIVDIDSLPQDIVHEPIVPSIPSGAQVQTARQTQESRREGDGTGGRSRTSKACLTDLWSTGAVSQTSGKQFQDVATGNSSASSQALLGQKSSHGLFSSFLGEKTVAQRWERGELSNFQYLMYLNTQAGRSYNDLMQYPIFPWVLSDYDSDELDLSRPETFRDLSKPMGAQTARRLSQFERRYREWDDPSGETPPYHYGTHYSSAMIVASYLVRVEPFTQQFLRLQGGHFDLPDRMFYSVKDAWLSASQHNMADVRELIPEFFYLPDFLVNSNGFDLGVKQNGVEVDNVTLPPWAKSDPREFIRAHREALESEYVSAHLHEWIDLIFGYKQQGESAVQAHNVFHHLFYEGNVDIYSIDDPLRRSAVIGFINNFGQIPKQLFRKPHPSRRLAIPHGPAFTAALLHMNANGLRKSGSQLAADLFYRNLDCLRPHLQPIKELKHAVGCIVQPDPSLIPSGAGSSGGSSNTTGGSGTSTGASGIIGPILGPGTGTLGSGVFGDSSATTALLASNPALSGSSILSGSQVVAVEQNKCLLPPSYTAYVAWGFTDGSLRLGSVFDSTERARCVFEMVDPGEILCCTAPNKQTLVTAGISTVVRVWKIQPVVVNASDGSGFPSGMGSFASGVIGTGSGSSSGLGTAGSSSTGVSGSSSSSSSAQSTAPRYCLRLRANLCGHTEAVTCLAASHAFNLVVSGSRDRTCILWDLTRLCFLRQLVGHTAPVAAVTISEATGDIATCGGTYLYLWNCNGDPIARVDALAGRNKQILCVSMSTLYDWDADNVILTGGSDGVVRMWSVDYSKIEHKSNSADVIGPEKAIDGGKRTTNADGTRAEPEKAVERNDTSTGVCWKRQLTLRGKLTMHTAYGRVDNQQPAAITALAISRDHRSVLVGDSRGRVHAWSVPPEAARGGMTDQWIRDEGATKCATETCGVRFSLTERKHHCRNCGKVFCSKCSRFEIEIYRLRLFKRVRVCQACYAELKVIQAPKSTAQSDPTTSPNSASVGN</sequence>
<feature type="compositionally biased region" description="Low complexity" evidence="8">
    <location>
        <begin position="2520"/>
        <end position="2534"/>
    </location>
</feature>
<dbReference type="InterPro" id="IPR036372">
    <property type="entry name" value="BEACH_dom_sf"/>
</dbReference>
<feature type="compositionally biased region" description="Basic and acidic residues" evidence="8">
    <location>
        <begin position="2013"/>
        <end position="2023"/>
    </location>
</feature>
<reference evidence="11" key="1">
    <citation type="submission" date="2019-05" db="EMBL/GenBank/DDBJ databases">
        <title>Annotation for the trematode Fasciolopsis buski.</title>
        <authorList>
            <person name="Choi Y.-J."/>
        </authorList>
    </citation>
    <scope>NUCLEOTIDE SEQUENCE</scope>
    <source>
        <strain evidence="11">HT</strain>
        <tissue evidence="11">Whole worm</tissue>
    </source>
</reference>
<evidence type="ECO:0000256" key="2">
    <source>
        <dbReference type="ARBA" id="ARBA00022723"/>
    </source>
</evidence>
<dbReference type="InterPro" id="IPR001680">
    <property type="entry name" value="WD40_rpt"/>
</dbReference>
<dbReference type="CDD" id="cd15719">
    <property type="entry name" value="FYVE_WDFY3"/>
    <property type="match status" value="1"/>
</dbReference>
<feature type="region of interest" description="Disordered" evidence="8">
    <location>
        <begin position="231"/>
        <end position="256"/>
    </location>
</feature>
<evidence type="ECO:0000256" key="8">
    <source>
        <dbReference type="SAM" id="MobiDB-lite"/>
    </source>
</evidence>
<protein>
    <submittedName>
        <fullName evidence="11">WD repeat and FYVE domain-containing protein 3</fullName>
    </submittedName>
</protein>
<evidence type="ECO:0000256" key="5">
    <source>
        <dbReference type="ARBA" id="ARBA00022833"/>
    </source>
</evidence>
<proteinExistence type="predicted"/>
<feature type="region of interest" description="Disordered" evidence="8">
    <location>
        <begin position="2493"/>
        <end position="2534"/>
    </location>
</feature>
<dbReference type="InterPro" id="IPR015943">
    <property type="entry name" value="WD40/YVTN_repeat-like_dom_sf"/>
</dbReference>
<dbReference type="Gene3D" id="1.10.1540.10">
    <property type="entry name" value="BEACH domain"/>
    <property type="match status" value="1"/>
</dbReference>
<dbReference type="PROSITE" id="PS00678">
    <property type="entry name" value="WD_REPEATS_1"/>
    <property type="match status" value="1"/>
</dbReference>